<dbReference type="PANTHER" id="PTHR30011">
    <property type="entry name" value="ALKANESULFONATE MONOOXYGENASE-RELATED"/>
    <property type="match status" value="1"/>
</dbReference>
<feature type="binding site" evidence="6">
    <location>
        <position position="142"/>
    </location>
    <ligand>
        <name>FMN</name>
        <dbReference type="ChEBI" id="CHEBI:58210"/>
    </ligand>
</feature>
<protein>
    <submittedName>
        <fullName evidence="8">FMN-dependent monooxygenase</fullName>
    </submittedName>
</protein>
<evidence type="ECO:0000256" key="6">
    <source>
        <dbReference type="PIRSR" id="PIRSR000337-1"/>
    </source>
</evidence>
<keyword evidence="4 8" id="KW-0503">Monooxygenase</keyword>
<sequence>MSQSHGQLKLGLLFNAPGNDPASTSADERNQARQTGLAHYIETTLAMERARFDFVMVADVAFQETAHPQVPRPEPITLFAALAGVTRHIGLVPTVSTTFTAPFNLARQMLSLDNLSGGRAAWNVVTSSAGERNFGNQPLPLHSERYRRALEHVEVVRKLWDSWQDDALVNDHGRHIAVDAGRIHRIAHQGEFYQVEGPLNLSRSPQGHPVLFQAGSSADGKAFAAHFAEAIYTAQHSIAEGKQFYDDLKSQVRHLGRDPAHINILPGLSTVIADSDEAARRLNEQILDNLGPQALDALAKQLGGIDLSDLEPHHTIPAERLPAVLSVEGRQSRYEVFRQHAVEQRWTLRQLLELQAGSAGHGRIVGSPERVADHIERWFLQGAADGFIVMPGQGLEGALIFAEQVVPILQRRGLFRNEYQTDTLRGHLGLPIPRSRYNRDTELADQKAGVPAQSAQ</sequence>
<gene>
    <name evidence="8" type="ORF">DNK06_18575</name>
</gene>
<dbReference type="NCBIfam" id="TIGR03860">
    <property type="entry name" value="FMN_nitrolo"/>
    <property type="match status" value="1"/>
</dbReference>
<dbReference type="CDD" id="cd01095">
    <property type="entry name" value="Nitrilotriacetate_monoxgenase"/>
    <property type="match status" value="1"/>
</dbReference>
<feature type="binding site" evidence="6">
    <location>
        <position position="146"/>
    </location>
    <ligand>
        <name>FMN</name>
        <dbReference type="ChEBI" id="CHEBI:58210"/>
    </ligand>
</feature>
<evidence type="ECO:0000256" key="2">
    <source>
        <dbReference type="ARBA" id="ARBA00022643"/>
    </source>
</evidence>
<evidence type="ECO:0000313" key="9">
    <source>
        <dbReference type="Proteomes" id="UP000292302"/>
    </source>
</evidence>
<dbReference type="InterPro" id="IPR036661">
    <property type="entry name" value="Luciferase-like_sf"/>
</dbReference>
<dbReference type="EMBL" id="QJUI01000017">
    <property type="protein sequence ID" value="TBU74790.1"/>
    <property type="molecule type" value="Genomic_DNA"/>
</dbReference>
<dbReference type="InterPro" id="IPR016215">
    <property type="entry name" value="NTA_MOA"/>
</dbReference>
<feature type="binding site" evidence="6">
    <location>
        <position position="217"/>
    </location>
    <ligand>
        <name>FMN</name>
        <dbReference type="ChEBI" id="CHEBI:58210"/>
    </ligand>
</feature>
<feature type="binding site" evidence="6">
    <location>
        <position position="216"/>
    </location>
    <ligand>
        <name>FMN</name>
        <dbReference type="ChEBI" id="CHEBI:58210"/>
    </ligand>
</feature>
<feature type="binding site" evidence="6">
    <location>
        <position position="94"/>
    </location>
    <ligand>
        <name>FMN</name>
        <dbReference type="ChEBI" id="CHEBI:58210"/>
    </ligand>
</feature>
<keyword evidence="3" id="KW-0560">Oxidoreductase</keyword>
<keyword evidence="9" id="KW-1185">Reference proteome</keyword>
<evidence type="ECO:0000259" key="7">
    <source>
        <dbReference type="Pfam" id="PF00296"/>
    </source>
</evidence>
<feature type="binding site" evidence="6">
    <location>
        <position position="59"/>
    </location>
    <ligand>
        <name>FMN</name>
        <dbReference type="ChEBI" id="CHEBI:58210"/>
    </ligand>
</feature>
<evidence type="ECO:0000256" key="1">
    <source>
        <dbReference type="ARBA" id="ARBA00022630"/>
    </source>
</evidence>
<comment type="caution">
    <text evidence="8">The sequence shown here is derived from an EMBL/GenBank/DDBJ whole genome shotgun (WGS) entry which is preliminary data.</text>
</comment>
<dbReference type="RefSeq" id="WP_131181491.1">
    <property type="nucleotide sequence ID" value="NZ_QJUI01000017.1"/>
</dbReference>
<organism evidence="8 9">
    <name type="scientific">Phytopseudomonas daroniae</name>
    <dbReference type="NCBI Taxonomy" id="2487519"/>
    <lineage>
        <taxon>Bacteria</taxon>
        <taxon>Pseudomonadati</taxon>
        <taxon>Pseudomonadota</taxon>
        <taxon>Gammaproteobacteria</taxon>
        <taxon>Pseudomonadales</taxon>
        <taxon>Pseudomonadaceae</taxon>
        <taxon>Phytopseudomonas</taxon>
    </lineage>
</organism>
<evidence type="ECO:0000256" key="5">
    <source>
        <dbReference type="ARBA" id="ARBA00033748"/>
    </source>
</evidence>
<dbReference type="PIRSF" id="PIRSF000337">
    <property type="entry name" value="NTA_MOA"/>
    <property type="match status" value="1"/>
</dbReference>
<dbReference type="PANTHER" id="PTHR30011:SF16">
    <property type="entry name" value="C2H2 FINGER DOMAIN TRANSCRIPTION FACTOR (EUROFUNG)-RELATED"/>
    <property type="match status" value="1"/>
</dbReference>
<evidence type="ECO:0000256" key="4">
    <source>
        <dbReference type="ARBA" id="ARBA00023033"/>
    </source>
</evidence>
<dbReference type="SUPFAM" id="SSF51679">
    <property type="entry name" value="Bacterial luciferase-like"/>
    <property type="match status" value="1"/>
</dbReference>
<accession>A0A4Q9QHK4</accession>
<proteinExistence type="inferred from homology"/>
<feature type="domain" description="Luciferase-like" evidence="7">
    <location>
        <begin position="30"/>
        <end position="381"/>
    </location>
</feature>
<dbReference type="Proteomes" id="UP000292302">
    <property type="component" value="Unassembled WGS sequence"/>
</dbReference>
<dbReference type="GO" id="GO:0016705">
    <property type="term" value="F:oxidoreductase activity, acting on paired donors, with incorporation or reduction of molecular oxygen"/>
    <property type="evidence" value="ECO:0007669"/>
    <property type="project" value="InterPro"/>
</dbReference>
<evidence type="ECO:0000256" key="3">
    <source>
        <dbReference type="ARBA" id="ARBA00023002"/>
    </source>
</evidence>
<dbReference type="OrthoDB" id="6133319at2"/>
<evidence type="ECO:0000313" key="8">
    <source>
        <dbReference type="EMBL" id="TBU74790.1"/>
    </source>
</evidence>
<reference evidence="8 9" key="1">
    <citation type="submission" date="2018-06" db="EMBL/GenBank/DDBJ databases">
        <title>Three novel Pseudomonas species isolated from symptomatic oak.</title>
        <authorList>
            <person name="Bueno-Gonzalez V."/>
            <person name="Brady C."/>
        </authorList>
    </citation>
    <scope>NUCLEOTIDE SEQUENCE [LARGE SCALE GENOMIC DNA]</scope>
    <source>
        <strain evidence="8 9">P9A</strain>
    </source>
</reference>
<keyword evidence="1 6" id="KW-0285">Flavoprotein</keyword>
<dbReference type="AlphaFoldDB" id="A0A4Q9QHK4"/>
<dbReference type="InterPro" id="IPR011251">
    <property type="entry name" value="Luciferase-like_dom"/>
</dbReference>
<comment type="similarity">
    <text evidence="5">Belongs to the NtaA/SnaA/DszA monooxygenase family.</text>
</comment>
<name>A0A4Q9QHK4_9GAMM</name>
<keyword evidence="2 6" id="KW-0288">FMN</keyword>
<dbReference type="GO" id="GO:0004497">
    <property type="term" value="F:monooxygenase activity"/>
    <property type="evidence" value="ECO:0007669"/>
    <property type="project" value="UniProtKB-KW"/>
</dbReference>
<dbReference type="Gene3D" id="3.20.20.30">
    <property type="entry name" value="Luciferase-like domain"/>
    <property type="match status" value="1"/>
</dbReference>
<dbReference type="Pfam" id="PF00296">
    <property type="entry name" value="Bac_luciferase"/>
    <property type="match status" value="1"/>
</dbReference>
<dbReference type="InterPro" id="IPR051260">
    <property type="entry name" value="Diverse_substr_monoxygenases"/>
</dbReference>